<dbReference type="Gene3D" id="2.40.50.140">
    <property type="entry name" value="Nucleic acid-binding proteins"/>
    <property type="match status" value="1"/>
</dbReference>
<evidence type="ECO:0000256" key="16">
    <source>
        <dbReference type="ARBA" id="ARBA00023204"/>
    </source>
</evidence>
<keyword evidence="12" id="KW-0067">ATP-binding</keyword>
<dbReference type="InterPro" id="IPR033651">
    <property type="entry name" value="PaeLigD_Pol-like"/>
</dbReference>
<dbReference type="InterPro" id="IPR014145">
    <property type="entry name" value="LigD_pol_dom"/>
</dbReference>
<dbReference type="NCBIfam" id="TIGR02776">
    <property type="entry name" value="NHEJ_ligase_prk"/>
    <property type="match status" value="1"/>
</dbReference>
<evidence type="ECO:0000256" key="1">
    <source>
        <dbReference type="ARBA" id="ARBA00001936"/>
    </source>
</evidence>
<evidence type="ECO:0000256" key="19">
    <source>
        <dbReference type="ARBA" id="ARBA00029943"/>
    </source>
</evidence>
<evidence type="ECO:0000256" key="3">
    <source>
        <dbReference type="ARBA" id="ARBA00022598"/>
    </source>
</evidence>
<organism evidence="23 24">
    <name type="scientific">Pseudoxanthobacter soli DSM 19599</name>
    <dbReference type="NCBI Taxonomy" id="1123029"/>
    <lineage>
        <taxon>Bacteria</taxon>
        <taxon>Pseudomonadati</taxon>
        <taxon>Pseudomonadota</taxon>
        <taxon>Alphaproteobacteria</taxon>
        <taxon>Hyphomicrobiales</taxon>
        <taxon>Segnochrobactraceae</taxon>
        <taxon>Pseudoxanthobacter</taxon>
    </lineage>
</organism>
<evidence type="ECO:0000256" key="21">
    <source>
        <dbReference type="SAM" id="MobiDB-lite"/>
    </source>
</evidence>
<dbReference type="AlphaFoldDB" id="A0A1M7ZPK8"/>
<dbReference type="GO" id="GO:0003910">
    <property type="term" value="F:DNA ligase (ATP) activity"/>
    <property type="evidence" value="ECO:0007669"/>
    <property type="project" value="UniProtKB-EC"/>
</dbReference>
<keyword evidence="13" id="KW-0239">DNA-directed DNA polymerase</keyword>
<accession>A0A1M7ZPK8</accession>
<reference evidence="23 24" key="1">
    <citation type="submission" date="2016-12" db="EMBL/GenBank/DDBJ databases">
        <authorList>
            <person name="Song W.-J."/>
            <person name="Kurnit D.M."/>
        </authorList>
    </citation>
    <scope>NUCLEOTIDE SEQUENCE [LARGE SCALE GENOMIC DNA]</scope>
    <source>
        <strain evidence="23 24">DSM 19599</strain>
    </source>
</reference>
<dbReference type="GO" id="GO:0003677">
    <property type="term" value="F:DNA binding"/>
    <property type="evidence" value="ECO:0007669"/>
    <property type="project" value="UniProtKB-KW"/>
</dbReference>
<comment type="cofactor">
    <cofactor evidence="1">
        <name>Mn(2+)</name>
        <dbReference type="ChEBI" id="CHEBI:29035"/>
    </cofactor>
</comment>
<evidence type="ECO:0000256" key="4">
    <source>
        <dbReference type="ARBA" id="ARBA00022679"/>
    </source>
</evidence>
<dbReference type="CDD" id="cd07971">
    <property type="entry name" value="OBF_DNA_ligase_LigD"/>
    <property type="match status" value="1"/>
</dbReference>
<dbReference type="NCBIfam" id="TIGR02777">
    <property type="entry name" value="LigD_PE_dom"/>
    <property type="match status" value="1"/>
</dbReference>
<keyword evidence="5" id="KW-0548">Nucleotidyltransferase</keyword>
<keyword evidence="8" id="KW-0547">Nucleotide-binding</keyword>
<keyword evidence="11" id="KW-0269">Exonuclease</keyword>
<evidence type="ECO:0000313" key="23">
    <source>
        <dbReference type="EMBL" id="SHO66844.1"/>
    </source>
</evidence>
<dbReference type="Gene3D" id="3.30.1490.70">
    <property type="match status" value="1"/>
</dbReference>
<dbReference type="CDD" id="cd07906">
    <property type="entry name" value="Adenylation_DNA_ligase_LigD_LigC"/>
    <property type="match status" value="1"/>
</dbReference>
<dbReference type="Proteomes" id="UP000186406">
    <property type="component" value="Unassembled WGS sequence"/>
</dbReference>
<evidence type="ECO:0000256" key="12">
    <source>
        <dbReference type="ARBA" id="ARBA00022840"/>
    </source>
</evidence>
<keyword evidence="15" id="KW-0233">DNA recombination</keyword>
<dbReference type="SUPFAM" id="SSF50249">
    <property type="entry name" value="Nucleic acid-binding proteins"/>
    <property type="match status" value="1"/>
</dbReference>
<evidence type="ECO:0000256" key="10">
    <source>
        <dbReference type="ARBA" id="ARBA00022801"/>
    </source>
</evidence>
<dbReference type="GO" id="GO:0006310">
    <property type="term" value="P:DNA recombination"/>
    <property type="evidence" value="ECO:0007669"/>
    <property type="project" value="UniProtKB-KW"/>
</dbReference>
<keyword evidence="14" id="KW-0238">DNA-binding</keyword>
<evidence type="ECO:0000256" key="14">
    <source>
        <dbReference type="ARBA" id="ARBA00023125"/>
    </source>
</evidence>
<name>A0A1M7ZPK8_9HYPH</name>
<evidence type="ECO:0000256" key="17">
    <source>
        <dbReference type="ARBA" id="ARBA00023211"/>
    </source>
</evidence>
<keyword evidence="4" id="KW-0808">Transferase</keyword>
<keyword evidence="16" id="KW-0234">DNA repair</keyword>
<dbReference type="GO" id="GO:0046872">
    <property type="term" value="F:metal ion binding"/>
    <property type="evidence" value="ECO:0007669"/>
    <property type="project" value="UniProtKB-KW"/>
</dbReference>
<dbReference type="GO" id="GO:0004527">
    <property type="term" value="F:exonuclease activity"/>
    <property type="evidence" value="ECO:0007669"/>
    <property type="project" value="UniProtKB-KW"/>
</dbReference>
<evidence type="ECO:0000256" key="7">
    <source>
        <dbReference type="ARBA" id="ARBA00022723"/>
    </source>
</evidence>
<dbReference type="GO" id="GO:0005524">
    <property type="term" value="F:ATP binding"/>
    <property type="evidence" value="ECO:0007669"/>
    <property type="project" value="UniProtKB-KW"/>
</dbReference>
<keyword evidence="24" id="KW-1185">Reference proteome</keyword>
<proteinExistence type="predicted"/>
<dbReference type="NCBIfam" id="NF004628">
    <property type="entry name" value="PRK05972.1"/>
    <property type="match status" value="1"/>
</dbReference>
<dbReference type="GO" id="GO:0006281">
    <property type="term" value="P:DNA repair"/>
    <property type="evidence" value="ECO:0007669"/>
    <property type="project" value="UniProtKB-KW"/>
</dbReference>
<dbReference type="InterPro" id="IPR012309">
    <property type="entry name" value="DNA_ligase_ATP-dep_C"/>
</dbReference>
<dbReference type="Pfam" id="PF01068">
    <property type="entry name" value="DNA_ligase_A_M"/>
    <property type="match status" value="1"/>
</dbReference>
<dbReference type="EC" id="6.5.1.1" evidence="2"/>
<evidence type="ECO:0000256" key="5">
    <source>
        <dbReference type="ARBA" id="ARBA00022695"/>
    </source>
</evidence>
<dbReference type="GO" id="GO:0003887">
    <property type="term" value="F:DNA-directed DNA polymerase activity"/>
    <property type="evidence" value="ECO:0007669"/>
    <property type="project" value="UniProtKB-KW"/>
</dbReference>
<keyword evidence="18" id="KW-0511">Multifunctional enzyme</keyword>
<dbReference type="OrthoDB" id="9802472at2"/>
<gene>
    <name evidence="23" type="ORF">SAMN02745172_03504</name>
</gene>
<feature type="region of interest" description="Disordered" evidence="21">
    <location>
        <begin position="185"/>
        <end position="289"/>
    </location>
</feature>
<dbReference type="Gene3D" id="3.90.920.10">
    <property type="entry name" value="DNA primase, PRIM domain"/>
    <property type="match status" value="1"/>
</dbReference>
<dbReference type="InterPro" id="IPR052171">
    <property type="entry name" value="NHEJ_LigD"/>
</dbReference>
<dbReference type="EMBL" id="FRXO01000008">
    <property type="protein sequence ID" value="SHO66844.1"/>
    <property type="molecule type" value="Genomic_DNA"/>
</dbReference>
<evidence type="ECO:0000256" key="20">
    <source>
        <dbReference type="ARBA" id="ARBA00034003"/>
    </source>
</evidence>
<keyword evidence="7" id="KW-0479">Metal-binding</keyword>
<evidence type="ECO:0000256" key="13">
    <source>
        <dbReference type="ARBA" id="ARBA00022932"/>
    </source>
</evidence>
<dbReference type="NCBIfam" id="TIGR02778">
    <property type="entry name" value="ligD_pol"/>
    <property type="match status" value="1"/>
</dbReference>
<evidence type="ECO:0000256" key="2">
    <source>
        <dbReference type="ARBA" id="ARBA00012727"/>
    </source>
</evidence>
<dbReference type="PROSITE" id="PS50160">
    <property type="entry name" value="DNA_LIGASE_A3"/>
    <property type="match status" value="1"/>
</dbReference>
<evidence type="ECO:0000256" key="9">
    <source>
        <dbReference type="ARBA" id="ARBA00022763"/>
    </source>
</evidence>
<feature type="compositionally biased region" description="Low complexity" evidence="21">
    <location>
        <begin position="222"/>
        <end position="254"/>
    </location>
</feature>
<dbReference type="STRING" id="1123029.SAMN02745172_03504"/>
<dbReference type="NCBIfam" id="TIGR02779">
    <property type="entry name" value="NHEJ_ligase_lig"/>
    <property type="match status" value="1"/>
</dbReference>
<dbReference type="SUPFAM" id="SSF56091">
    <property type="entry name" value="DNA ligase/mRNA capping enzyme, catalytic domain"/>
    <property type="match status" value="1"/>
</dbReference>
<dbReference type="Pfam" id="PF13298">
    <property type="entry name" value="LigD_N"/>
    <property type="match status" value="1"/>
</dbReference>
<evidence type="ECO:0000313" key="24">
    <source>
        <dbReference type="Proteomes" id="UP000186406"/>
    </source>
</evidence>
<dbReference type="PANTHER" id="PTHR42705">
    <property type="entry name" value="BIFUNCTIONAL NON-HOMOLOGOUS END JOINING PROTEIN LIGD"/>
    <property type="match status" value="1"/>
</dbReference>
<dbReference type="InterPro" id="IPR014146">
    <property type="entry name" value="LigD_ligase_dom"/>
</dbReference>
<evidence type="ECO:0000256" key="15">
    <source>
        <dbReference type="ARBA" id="ARBA00023172"/>
    </source>
</evidence>
<feature type="region of interest" description="Disordered" evidence="21">
    <location>
        <begin position="607"/>
        <end position="633"/>
    </location>
</feature>
<dbReference type="InterPro" id="IPR014143">
    <property type="entry name" value="NHEJ_ligase_prk"/>
</dbReference>
<dbReference type="PANTHER" id="PTHR42705:SF2">
    <property type="entry name" value="BIFUNCTIONAL NON-HOMOLOGOUS END JOINING PROTEIN LIGD"/>
    <property type="match status" value="1"/>
</dbReference>
<dbReference type="InterPro" id="IPR012340">
    <property type="entry name" value="NA-bd_OB-fold"/>
</dbReference>
<feature type="region of interest" description="Disordered" evidence="21">
    <location>
        <begin position="1"/>
        <end position="44"/>
    </location>
</feature>
<keyword evidence="6" id="KW-0540">Nuclease</keyword>
<dbReference type="CDD" id="cd04862">
    <property type="entry name" value="PaeLigD_Pol_like"/>
    <property type="match status" value="1"/>
</dbReference>
<evidence type="ECO:0000256" key="6">
    <source>
        <dbReference type="ARBA" id="ARBA00022722"/>
    </source>
</evidence>
<keyword evidence="3" id="KW-0436">Ligase</keyword>
<keyword evidence="17" id="KW-0464">Manganese</keyword>
<sequence length="918" mass="99115">MAETPAPLERYRRKRDFDATPEPRGGRTQRSRTKGAASGAGGSFVVQKHDARRLHYDFRLEMDGVLKSWAVTRGPSLVPGEKRLAVHVEDHPLDYGGFEGTIPKGQYGGGTVIVWDRGTWTPIGDPHKAYKKGHLEFELHGDKLAGRWHLVRMHGKPGETRENWLLIKGEDAFARTAEQVDVLEERPESVKTGRTIAEVADAAEGAPKTRRKAPGKTSAEPARTSAGKTSAAKTATTKTATTKTSASKASAAKAPAKKTRRKAAAPDGGAGADAAASKRPDSSALKGAREATLPDFVPPALATLVAKAPSGARWLHEIKFDGYRLEARIENGKVSLLTRSGLDWTEKFGADVVAALKALPAKTALIDGEMVVENDAGASDFSALQADLSAGRNDRFVFYAFDLLHLDGYDLTGAPLSARKDVLARLLPADGGKLRYSQHFEESGALVLQHACRLSLEGVVSKDRDAPYRSGRGRAGDKATWVKSKCSARQEFVIGGYVPSSTSRRAIGSLVLGVYDDGELRHVGRVGTGFSAAVAEDLFRRLEPMARKTSPFAGRLTAEESRHARFVEPELVAEVEFRAWTADHHLRHASFRGLRDDKPAREIVEEKPAGAAGESAPGKAATVEAAPAKPPRRSVRLTHPDRLYWPDAGVTKEGLADYYTAVWRSIAPFIVGRPLALLRCPEGITGPSFFQKHAWKGIGAAIRQVQDPKDKNGQSFLAIDDLDGLIGLVQSAVLEIHPWGSTLADWERPDTLTMDLDPGEGVPWDAVIEAARETKARLEQAGLAAFVKTSGGKGLHVVSPLKPKAEWPAIKAFAKGLADAMAADSPDRYVATITKSKRRGKILVDYLRNQRGMTAVAPYSTRARPGAPVSMPLTWEELDPNVGPAYFTVANTPTRLTARGSDPWEGFRAAAAPVEPRG</sequence>
<dbReference type="InterPro" id="IPR014144">
    <property type="entry name" value="LigD_PE_domain"/>
</dbReference>
<dbReference type="Pfam" id="PF04679">
    <property type="entry name" value="DNA_ligase_A_C"/>
    <property type="match status" value="1"/>
</dbReference>
<comment type="catalytic activity">
    <reaction evidence="20">
        <text>ATP + (deoxyribonucleotide)n-3'-hydroxyl + 5'-phospho-(deoxyribonucleotide)m = (deoxyribonucleotide)n+m + AMP + diphosphate.</text>
        <dbReference type="EC" id="6.5.1.1"/>
    </reaction>
</comment>
<feature type="domain" description="ATP-dependent DNA ligase family profile" evidence="22">
    <location>
        <begin position="389"/>
        <end position="519"/>
    </location>
</feature>
<evidence type="ECO:0000256" key="11">
    <source>
        <dbReference type="ARBA" id="ARBA00022839"/>
    </source>
</evidence>
<keyword evidence="9" id="KW-0227">DNA damage</keyword>
<evidence type="ECO:0000256" key="8">
    <source>
        <dbReference type="ARBA" id="ARBA00022741"/>
    </source>
</evidence>
<dbReference type="RefSeq" id="WP_073631089.1">
    <property type="nucleotide sequence ID" value="NZ_FRXO01000008.1"/>
</dbReference>
<dbReference type="Pfam" id="PF21686">
    <property type="entry name" value="LigD_Prim-Pol"/>
    <property type="match status" value="1"/>
</dbReference>
<dbReference type="InterPro" id="IPR012310">
    <property type="entry name" value="DNA_ligase_ATP-dep_cent"/>
</dbReference>
<evidence type="ECO:0000259" key="22">
    <source>
        <dbReference type="PROSITE" id="PS50160"/>
    </source>
</evidence>
<keyword evidence="10" id="KW-0378">Hydrolase</keyword>
<protein>
    <recommendedName>
        <fullName evidence="2">DNA ligase (ATP)</fullName>
        <ecNumber evidence="2">6.5.1.1</ecNumber>
    </recommendedName>
    <alternativeName>
        <fullName evidence="19">NHEJ DNA polymerase</fullName>
    </alternativeName>
</protein>
<evidence type="ECO:0000256" key="18">
    <source>
        <dbReference type="ARBA" id="ARBA00023268"/>
    </source>
</evidence>
<dbReference type="Gene3D" id="3.30.470.30">
    <property type="entry name" value="DNA ligase/mRNA capping enzyme"/>
    <property type="match status" value="1"/>
</dbReference>